<dbReference type="Pfam" id="PF09858">
    <property type="entry name" value="DUF2085"/>
    <property type="match status" value="1"/>
</dbReference>
<dbReference type="Proteomes" id="UP000184476">
    <property type="component" value="Unassembled WGS sequence"/>
</dbReference>
<accession>A0A1M4XIQ1</accession>
<dbReference type="RefSeq" id="WP_245815564.1">
    <property type="nucleotide sequence ID" value="NZ_FQVL01000005.1"/>
</dbReference>
<evidence type="ECO:0000256" key="1">
    <source>
        <dbReference type="SAM" id="Phobius"/>
    </source>
</evidence>
<dbReference type="EMBL" id="FQVL01000005">
    <property type="protein sequence ID" value="SHE93271.1"/>
    <property type="molecule type" value="Genomic_DNA"/>
</dbReference>
<reference evidence="2 3" key="1">
    <citation type="submission" date="2016-11" db="EMBL/GenBank/DDBJ databases">
        <authorList>
            <person name="Jaros S."/>
            <person name="Januszkiewicz K."/>
            <person name="Wedrychowicz H."/>
        </authorList>
    </citation>
    <scope>NUCLEOTIDE SEQUENCE [LARGE SCALE GENOMIC DNA]</scope>
    <source>
        <strain evidence="2 3">DSM 44666</strain>
    </source>
</reference>
<dbReference type="STRING" id="112248.SAMN05444392_10520"/>
<evidence type="ECO:0000313" key="2">
    <source>
        <dbReference type="EMBL" id="SHE93271.1"/>
    </source>
</evidence>
<name>A0A1M4XIQ1_9BACL</name>
<keyword evidence="1" id="KW-0812">Transmembrane</keyword>
<feature type="transmembrane region" description="Helical" evidence="1">
    <location>
        <begin position="44"/>
        <end position="64"/>
    </location>
</feature>
<organism evidence="2 3">
    <name type="scientific">Seinonella peptonophila</name>
    <dbReference type="NCBI Taxonomy" id="112248"/>
    <lineage>
        <taxon>Bacteria</taxon>
        <taxon>Bacillati</taxon>
        <taxon>Bacillota</taxon>
        <taxon>Bacilli</taxon>
        <taxon>Bacillales</taxon>
        <taxon>Thermoactinomycetaceae</taxon>
        <taxon>Seinonella</taxon>
    </lineage>
</organism>
<gene>
    <name evidence="2" type="ORF">SAMN05444392_10520</name>
</gene>
<keyword evidence="1" id="KW-0472">Membrane</keyword>
<feature type="transmembrane region" description="Helical" evidence="1">
    <location>
        <begin position="92"/>
        <end position="118"/>
    </location>
</feature>
<keyword evidence="1" id="KW-1133">Transmembrane helix</keyword>
<protein>
    <submittedName>
        <fullName evidence="2">Uncharacterized membrane protein</fullName>
    </submittedName>
</protein>
<keyword evidence="3" id="KW-1185">Reference proteome</keyword>
<proteinExistence type="predicted"/>
<dbReference type="InterPro" id="IPR019206">
    <property type="entry name" value="DUF2085_TM"/>
</dbReference>
<sequence>MLGSWALTYLKRMIDIVPCHRRPDRCFHVNGKPLPICARCMSMLLGFFFVPVLFILPFVIPWWIGVGAQVPMLIDGFTQKFGWRESTNGLRLFTGLISGFGLSVFVVFYSTWLVHLFAMK</sequence>
<dbReference type="AlphaFoldDB" id="A0A1M4XIQ1"/>
<evidence type="ECO:0000313" key="3">
    <source>
        <dbReference type="Proteomes" id="UP000184476"/>
    </source>
</evidence>